<dbReference type="GO" id="GO:0005675">
    <property type="term" value="C:transcription factor TFIIH holo complex"/>
    <property type="evidence" value="ECO:0007669"/>
    <property type="project" value="TreeGrafter"/>
</dbReference>
<dbReference type="FunFam" id="3.40.50.300:FF:000077">
    <property type="entry name" value="Probable DNA repair helicase RAD25"/>
    <property type="match status" value="1"/>
</dbReference>
<evidence type="ECO:0000256" key="7">
    <source>
        <dbReference type="ARBA" id="ARBA00022840"/>
    </source>
</evidence>
<evidence type="ECO:0000256" key="15">
    <source>
        <dbReference type="SAM" id="MobiDB-lite"/>
    </source>
</evidence>
<keyword evidence="11" id="KW-0539">Nucleus</keyword>
<evidence type="ECO:0000256" key="1">
    <source>
        <dbReference type="ARBA" id="ARBA00004123"/>
    </source>
</evidence>
<dbReference type="PROSITE" id="PS51194">
    <property type="entry name" value="HELICASE_CTER"/>
    <property type="match status" value="1"/>
</dbReference>
<feature type="region of interest" description="Disordered" evidence="15">
    <location>
        <begin position="699"/>
        <end position="731"/>
    </location>
</feature>
<keyword evidence="7" id="KW-0067">ATP-binding</keyword>
<gene>
    <name evidence="18" type="ORF">AV274_1393</name>
</gene>
<dbReference type="Pfam" id="PF16203">
    <property type="entry name" value="ERCC3_RAD25_C"/>
    <property type="match status" value="1"/>
</dbReference>
<dbReference type="EC" id="5.6.2.4" evidence="13"/>
<comment type="similarity">
    <text evidence="2">Belongs to the helicase family. RAD25/XPB subfamily.</text>
</comment>
<dbReference type="PROSITE" id="PS51192">
    <property type="entry name" value="HELICASE_ATP_BIND_1"/>
    <property type="match status" value="1"/>
</dbReference>
<dbReference type="GO" id="GO:0000112">
    <property type="term" value="C:nucleotide-excision repair factor 3 complex"/>
    <property type="evidence" value="ECO:0007669"/>
    <property type="project" value="TreeGrafter"/>
</dbReference>
<dbReference type="InterPro" id="IPR032830">
    <property type="entry name" value="XPB/Ssl2_N"/>
</dbReference>
<evidence type="ECO:0000256" key="3">
    <source>
        <dbReference type="ARBA" id="ARBA00022741"/>
    </source>
</evidence>
<dbReference type="AlphaFoldDB" id="A0A196SIK8"/>
<dbReference type="Pfam" id="PF13625">
    <property type="entry name" value="Helicase_C_3"/>
    <property type="match status" value="1"/>
</dbReference>
<keyword evidence="10" id="KW-0413">Isomerase</keyword>
<evidence type="ECO:0000259" key="17">
    <source>
        <dbReference type="PROSITE" id="PS51194"/>
    </source>
</evidence>
<dbReference type="GO" id="GO:0097550">
    <property type="term" value="C:transcription preinitiation complex"/>
    <property type="evidence" value="ECO:0007669"/>
    <property type="project" value="TreeGrafter"/>
</dbReference>
<dbReference type="OrthoDB" id="10262986at2759"/>
<dbReference type="InterPro" id="IPR014001">
    <property type="entry name" value="Helicase_ATP-bd"/>
</dbReference>
<name>A0A196SIK8_BLAHN</name>
<keyword evidence="4" id="KW-0227">DNA damage</keyword>
<evidence type="ECO:0000256" key="13">
    <source>
        <dbReference type="ARBA" id="ARBA00034808"/>
    </source>
</evidence>
<evidence type="ECO:0000313" key="18">
    <source>
        <dbReference type="EMBL" id="OAO16870.1"/>
    </source>
</evidence>
<dbReference type="PANTHER" id="PTHR11274">
    <property type="entry name" value="RAD25/XP-B DNA REPAIR HELICASE"/>
    <property type="match status" value="1"/>
</dbReference>
<dbReference type="GO" id="GO:0016787">
    <property type="term" value="F:hydrolase activity"/>
    <property type="evidence" value="ECO:0007669"/>
    <property type="project" value="UniProtKB-KW"/>
</dbReference>
<dbReference type="CDD" id="cd18029">
    <property type="entry name" value="DEXHc_XPB"/>
    <property type="match status" value="1"/>
</dbReference>
<dbReference type="SMART" id="SM00490">
    <property type="entry name" value="HELICc"/>
    <property type="match status" value="1"/>
</dbReference>
<sequence length="752" mass="86502">MAPRYARDDDYEDAENADVDFDDEVELDMADEYDEDFASGEIDFSMLHLKTNHANKPLWVCPNFHIYLDVSSKYYEQATDFLTAIAEPLSRPQFIHEYRITDSSLYGAVSVGLDTEGIIRKLDSLSKVTLTEDMLRHIRSKTATFGKVKLVLRNCHYRVEAKNESIKNRLLQIREIDEYRISDDEQDMDIEEEPEYEENEKNLDVLNCDPELMSDGEEDITAKEDDEDDLEKRRVLVSFRIRDNEATKVKQISKEHQYPMIEEYDFHSDTRNRNLRIHLLPSTHVRPYQERCLNKMFGNGRARSGLIVLPCGAGKTLVGITACATIKKSCIVVCNSNLSAAQWKDSFLAFCDVKEEQIRMMVKNTTDTLTNPCILITTYYQLVRGKKIRKEREALLNEIAKREWGLLVLDEVHVCPALSFQTVVTTVKAHCKLGLTATLVREDGKIADLDYLIGPKLYEANWMDLTNKGYLSPVKCLEVWCDMQSDFYRTYLNTSEYNKQKLLAVMNPEKLRALAFLLDLHAKRGDKILVFCDSIYPLTKFKEIFGYPVLDGSTAESQRKRVLAEFRQSTTQNIVFLSKIGDTSIDLPEATVLIQVQGQEGSRRQEAQRLGRILRPKMGLCAGTQAFFYTLVSRDTKEVGNALNRQRYLMAQGYTYKVLVNITKGLNRKEMESIPGMKYLNDSERLKYILTETLSEKAQEMDRKERQKMKEDVEEKTARGRKGKMASLTKKIKEASTFSGSTLATYSEKRTR</sequence>
<evidence type="ECO:0000256" key="8">
    <source>
        <dbReference type="ARBA" id="ARBA00023125"/>
    </source>
</evidence>
<dbReference type="GO" id="GO:0006367">
    <property type="term" value="P:transcription initiation at RNA polymerase II promoter"/>
    <property type="evidence" value="ECO:0007669"/>
    <property type="project" value="InterPro"/>
</dbReference>
<dbReference type="STRING" id="478820.A0A196SIK8"/>
<organism evidence="18 19">
    <name type="scientific">Blastocystis sp. subtype 1 (strain ATCC 50177 / NandII)</name>
    <dbReference type="NCBI Taxonomy" id="478820"/>
    <lineage>
        <taxon>Eukaryota</taxon>
        <taxon>Sar</taxon>
        <taxon>Stramenopiles</taxon>
        <taxon>Bigyra</taxon>
        <taxon>Opalozoa</taxon>
        <taxon>Opalinata</taxon>
        <taxon>Blastocystidae</taxon>
        <taxon>Blastocystis</taxon>
    </lineage>
</organism>
<evidence type="ECO:0000256" key="2">
    <source>
        <dbReference type="ARBA" id="ARBA00006637"/>
    </source>
</evidence>
<dbReference type="InterPro" id="IPR050615">
    <property type="entry name" value="ATP-dep_DNA_Helicase"/>
</dbReference>
<keyword evidence="3" id="KW-0547">Nucleotide-binding</keyword>
<evidence type="ECO:0000256" key="5">
    <source>
        <dbReference type="ARBA" id="ARBA00022801"/>
    </source>
</evidence>
<dbReference type="EMBL" id="LXWW01000055">
    <property type="protein sequence ID" value="OAO16870.1"/>
    <property type="molecule type" value="Genomic_DNA"/>
</dbReference>
<evidence type="ECO:0000256" key="10">
    <source>
        <dbReference type="ARBA" id="ARBA00023235"/>
    </source>
</evidence>
<comment type="subcellular location">
    <subcellularLocation>
        <location evidence="1">Nucleus</location>
    </subcellularLocation>
</comment>
<dbReference type="InterPro" id="IPR006935">
    <property type="entry name" value="Helicase/UvrB_N"/>
</dbReference>
<accession>A0A196SIK8</accession>
<comment type="catalytic activity">
    <reaction evidence="14">
        <text>ATP + H2O = ADP + phosphate + H(+)</text>
        <dbReference type="Rhea" id="RHEA:13065"/>
        <dbReference type="ChEBI" id="CHEBI:15377"/>
        <dbReference type="ChEBI" id="CHEBI:15378"/>
        <dbReference type="ChEBI" id="CHEBI:30616"/>
        <dbReference type="ChEBI" id="CHEBI:43474"/>
        <dbReference type="ChEBI" id="CHEBI:456216"/>
        <dbReference type="EC" id="5.6.2.4"/>
    </reaction>
</comment>
<feature type="domain" description="Helicase C-terminal" evidence="17">
    <location>
        <begin position="512"/>
        <end position="709"/>
    </location>
</feature>
<protein>
    <recommendedName>
        <fullName evidence="13">DNA 3'-5' helicase</fullName>
        <ecNumber evidence="13">5.6.2.4</ecNumber>
    </recommendedName>
</protein>
<keyword evidence="5" id="KW-0378">Hydrolase</keyword>
<proteinExistence type="inferred from homology"/>
<reference evidence="18 19" key="1">
    <citation type="submission" date="2016-05" db="EMBL/GenBank/DDBJ databases">
        <title>Nuclear genome of Blastocystis sp. subtype 1 NandII.</title>
        <authorList>
            <person name="Gentekaki E."/>
            <person name="Curtis B."/>
            <person name="Stairs C."/>
            <person name="Eme L."/>
            <person name="Herman E."/>
            <person name="Klimes V."/>
            <person name="Arias M.C."/>
            <person name="Elias M."/>
            <person name="Hilliou F."/>
            <person name="Klute M."/>
            <person name="Malik S.-B."/>
            <person name="Pightling A."/>
            <person name="Rachubinski R."/>
            <person name="Salas D."/>
            <person name="Schlacht A."/>
            <person name="Suga H."/>
            <person name="Archibald J."/>
            <person name="Ball S.G."/>
            <person name="Clark G."/>
            <person name="Dacks J."/>
            <person name="Van Der Giezen M."/>
            <person name="Tsaousis A."/>
            <person name="Roger A."/>
        </authorList>
    </citation>
    <scope>NUCLEOTIDE SEQUENCE [LARGE SCALE GENOMIC DNA]</scope>
    <source>
        <strain evidence="19">ATCC 50177 / NandII</strain>
    </source>
</reference>
<dbReference type="GO" id="GO:0043138">
    <property type="term" value="F:3'-5' DNA helicase activity"/>
    <property type="evidence" value="ECO:0007669"/>
    <property type="project" value="UniProtKB-EC"/>
</dbReference>
<evidence type="ECO:0000256" key="11">
    <source>
        <dbReference type="ARBA" id="ARBA00023242"/>
    </source>
</evidence>
<dbReference type="GO" id="GO:0005524">
    <property type="term" value="F:ATP binding"/>
    <property type="evidence" value="ECO:0007669"/>
    <property type="project" value="UniProtKB-KW"/>
</dbReference>
<evidence type="ECO:0000256" key="4">
    <source>
        <dbReference type="ARBA" id="ARBA00022763"/>
    </source>
</evidence>
<dbReference type="GO" id="GO:0003677">
    <property type="term" value="F:DNA binding"/>
    <property type="evidence" value="ECO:0007669"/>
    <property type="project" value="UniProtKB-KW"/>
</dbReference>
<comment type="caution">
    <text evidence="18">The sequence shown here is derived from an EMBL/GenBank/DDBJ whole genome shotgun (WGS) entry which is preliminary data.</text>
</comment>
<dbReference type="SMART" id="SM00487">
    <property type="entry name" value="DEXDc"/>
    <property type="match status" value="1"/>
</dbReference>
<feature type="domain" description="Helicase ATP-binding" evidence="16">
    <location>
        <begin position="296"/>
        <end position="457"/>
    </location>
</feature>
<dbReference type="InterPro" id="IPR001161">
    <property type="entry name" value="XPB/Ssl2"/>
</dbReference>
<evidence type="ECO:0000256" key="12">
    <source>
        <dbReference type="ARBA" id="ARBA00034617"/>
    </source>
</evidence>
<evidence type="ECO:0000259" key="16">
    <source>
        <dbReference type="PROSITE" id="PS51192"/>
    </source>
</evidence>
<feature type="compositionally biased region" description="Basic and acidic residues" evidence="15">
    <location>
        <begin position="699"/>
        <end position="718"/>
    </location>
</feature>
<evidence type="ECO:0000313" key="19">
    <source>
        <dbReference type="Proteomes" id="UP000078348"/>
    </source>
</evidence>
<evidence type="ECO:0000256" key="6">
    <source>
        <dbReference type="ARBA" id="ARBA00022806"/>
    </source>
</evidence>
<keyword evidence="9" id="KW-0234">DNA repair</keyword>
<comment type="catalytic activity">
    <reaction evidence="12">
        <text>Couples ATP hydrolysis with the unwinding of duplex DNA by translocating in the 3'-5' direction.</text>
        <dbReference type="EC" id="5.6.2.4"/>
    </reaction>
</comment>
<dbReference type="PANTHER" id="PTHR11274:SF0">
    <property type="entry name" value="GENERAL TRANSCRIPTION AND DNA REPAIR FACTOR IIH HELICASE SUBUNIT XPB"/>
    <property type="match status" value="1"/>
</dbReference>
<keyword evidence="8" id="KW-0238">DNA-binding</keyword>
<dbReference type="SUPFAM" id="SSF52540">
    <property type="entry name" value="P-loop containing nucleoside triphosphate hydrolases"/>
    <property type="match status" value="2"/>
</dbReference>
<evidence type="ECO:0000256" key="14">
    <source>
        <dbReference type="ARBA" id="ARBA00048988"/>
    </source>
</evidence>
<dbReference type="Proteomes" id="UP000078348">
    <property type="component" value="Unassembled WGS sequence"/>
</dbReference>
<dbReference type="PRINTS" id="PR00851">
    <property type="entry name" value="XRODRMPGMNTB"/>
</dbReference>
<dbReference type="CDD" id="cd18789">
    <property type="entry name" value="SF2_C_XPB"/>
    <property type="match status" value="1"/>
</dbReference>
<dbReference type="InterPro" id="IPR027417">
    <property type="entry name" value="P-loop_NTPase"/>
</dbReference>
<keyword evidence="19" id="KW-1185">Reference proteome</keyword>
<dbReference type="Gene3D" id="3.40.50.300">
    <property type="entry name" value="P-loop containing nucleotide triphosphate hydrolases"/>
    <property type="match status" value="2"/>
</dbReference>
<dbReference type="NCBIfam" id="TIGR00603">
    <property type="entry name" value="rad25"/>
    <property type="match status" value="1"/>
</dbReference>
<dbReference type="GO" id="GO:0006289">
    <property type="term" value="P:nucleotide-excision repair"/>
    <property type="evidence" value="ECO:0007669"/>
    <property type="project" value="InterPro"/>
</dbReference>
<keyword evidence="6 18" id="KW-0347">Helicase</keyword>
<dbReference type="Pfam" id="PF04851">
    <property type="entry name" value="ResIII"/>
    <property type="match status" value="1"/>
</dbReference>
<dbReference type="InterPro" id="IPR001650">
    <property type="entry name" value="Helicase_C-like"/>
</dbReference>
<dbReference type="InterPro" id="IPR032438">
    <property type="entry name" value="ERCC3_RAD25_C"/>
</dbReference>
<evidence type="ECO:0000256" key="9">
    <source>
        <dbReference type="ARBA" id="ARBA00023204"/>
    </source>
</evidence>